<sequence>MHLRSSAPILLLLGLLKANAQEGGYLQRALTALELPLESDLEPQLLNNYTGVLITKILQAVHCAQRTGTSQDICEQVRPALIILEKKLLSVQTHF</sequence>
<dbReference type="OrthoDB" id="200954at2759"/>
<comment type="caution">
    <text evidence="2">The sequence shown here is derived from an EMBL/GenBank/DDBJ whole genome shotgun (WGS) entry which is preliminary data.</text>
</comment>
<evidence type="ECO:0000256" key="1">
    <source>
        <dbReference type="SAM" id="SignalP"/>
    </source>
</evidence>
<evidence type="ECO:0000313" key="2">
    <source>
        <dbReference type="EMBL" id="CAG10207.1"/>
    </source>
</evidence>
<gene>
    <name evidence="2" type="ORF">GSTENG00031770001</name>
</gene>
<dbReference type="AlphaFoldDB" id="Q4RN25"/>
<dbReference type="KEGG" id="tng:GSTEN00031770G001"/>
<keyword evidence="1" id="KW-0732">Signal</keyword>
<feature type="signal peptide" evidence="1">
    <location>
        <begin position="1"/>
        <end position="20"/>
    </location>
</feature>
<feature type="chain" id="PRO_5004242899" evidence="1">
    <location>
        <begin position="21"/>
        <end position="95"/>
    </location>
</feature>
<reference evidence="2" key="1">
    <citation type="journal article" date="2004" name="Nature">
        <title>Genome duplication in the teleost fish Tetraodon nigroviridis reveals the early vertebrate proto-karyotype.</title>
        <authorList>
            <person name="Jaillon O."/>
            <person name="Aury J.-M."/>
            <person name="Brunet F."/>
            <person name="Petit J.-L."/>
            <person name="Stange-Thomann N."/>
            <person name="Mauceli E."/>
            <person name="Bouneau L."/>
            <person name="Fischer C."/>
            <person name="Ozouf-Costaz C."/>
            <person name="Bernot A."/>
            <person name="Nicaud S."/>
            <person name="Jaffe D."/>
            <person name="Fisher S."/>
            <person name="Lutfalla G."/>
            <person name="Dossat C."/>
            <person name="Segurens B."/>
            <person name="Dasilva C."/>
            <person name="Salanoubat M."/>
            <person name="Levy M."/>
            <person name="Boudet N."/>
            <person name="Castellano S."/>
            <person name="Anthouard V."/>
            <person name="Jubin C."/>
            <person name="Castelli V."/>
            <person name="Katinka M."/>
            <person name="Vacherie B."/>
            <person name="Biemont C."/>
            <person name="Skalli Z."/>
            <person name="Cattolico L."/>
            <person name="Poulain J."/>
            <person name="De Berardinis V."/>
            <person name="Cruaud C."/>
            <person name="Duprat S."/>
            <person name="Brottier P."/>
            <person name="Coutanceau J.-P."/>
            <person name="Gouzy J."/>
            <person name="Parra G."/>
            <person name="Lardier G."/>
            <person name="Chapple C."/>
            <person name="McKernan K.J."/>
            <person name="McEwan P."/>
            <person name="Bosak S."/>
            <person name="Kellis M."/>
            <person name="Volff J.-N."/>
            <person name="Guigo R."/>
            <person name="Zody M.C."/>
            <person name="Mesirov J."/>
            <person name="Lindblad-Toh K."/>
            <person name="Birren B."/>
            <person name="Nusbaum C."/>
            <person name="Kahn D."/>
            <person name="Robinson-Rechavi M."/>
            <person name="Laudet V."/>
            <person name="Schachter V."/>
            <person name="Quetier F."/>
            <person name="Saurin W."/>
            <person name="Scarpelli C."/>
            <person name="Wincker P."/>
            <person name="Lander E.S."/>
            <person name="Weissenbach J."/>
            <person name="Roest Crollius H."/>
        </authorList>
    </citation>
    <scope>NUCLEOTIDE SEQUENCE [LARGE SCALE GENOMIC DNA]</scope>
</reference>
<name>Q4RN25_TETNG</name>
<organism evidence="2">
    <name type="scientific">Tetraodon nigroviridis</name>
    <name type="common">Spotted green pufferfish</name>
    <name type="synonym">Chelonodon nigroviridis</name>
    <dbReference type="NCBI Taxonomy" id="99883"/>
    <lineage>
        <taxon>Eukaryota</taxon>
        <taxon>Metazoa</taxon>
        <taxon>Chordata</taxon>
        <taxon>Craniata</taxon>
        <taxon>Vertebrata</taxon>
        <taxon>Euteleostomi</taxon>
        <taxon>Actinopterygii</taxon>
        <taxon>Neopterygii</taxon>
        <taxon>Teleostei</taxon>
        <taxon>Neoteleostei</taxon>
        <taxon>Acanthomorphata</taxon>
        <taxon>Eupercaria</taxon>
        <taxon>Tetraodontiformes</taxon>
        <taxon>Tetradontoidea</taxon>
        <taxon>Tetraodontidae</taxon>
        <taxon>Tetraodon</taxon>
    </lineage>
</organism>
<protein>
    <submittedName>
        <fullName evidence="2">(spotted green pufferfish) hypothetical protein</fullName>
    </submittedName>
</protein>
<reference evidence="2" key="2">
    <citation type="submission" date="2004-02" db="EMBL/GenBank/DDBJ databases">
        <authorList>
            <consortium name="Genoscope"/>
            <consortium name="Whitehead Institute Centre for Genome Research"/>
        </authorList>
    </citation>
    <scope>NUCLEOTIDE SEQUENCE</scope>
</reference>
<accession>Q4RN25</accession>
<proteinExistence type="predicted"/>
<dbReference type="EMBL" id="CAAE01015017">
    <property type="protein sequence ID" value="CAG10207.1"/>
    <property type="molecule type" value="Genomic_DNA"/>
</dbReference>